<proteinExistence type="predicted"/>
<dbReference type="Proteomes" id="UP001060215">
    <property type="component" value="Chromosome 1"/>
</dbReference>
<dbReference type="EMBL" id="CM045758">
    <property type="protein sequence ID" value="KAI8031486.1"/>
    <property type="molecule type" value="Genomic_DNA"/>
</dbReference>
<gene>
    <name evidence="1" type="ORF">LOK49_LG01G03465</name>
</gene>
<evidence type="ECO:0000313" key="1">
    <source>
        <dbReference type="EMBL" id="KAI8031486.1"/>
    </source>
</evidence>
<keyword evidence="2" id="KW-1185">Reference proteome</keyword>
<protein>
    <submittedName>
        <fullName evidence="1">Uncharacterized protein</fullName>
    </submittedName>
</protein>
<name>A0ACC0J1V8_9ERIC</name>
<reference evidence="1 2" key="1">
    <citation type="journal article" date="2022" name="Plant J.">
        <title>Chromosome-level genome of Camellia lanceoleosa provides a valuable resource for understanding genome evolution and self-incompatibility.</title>
        <authorList>
            <person name="Gong W."/>
            <person name="Xiao S."/>
            <person name="Wang L."/>
            <person name="Liao Z."/>
            <person name="Chang Y."/>
            <person name="Mo W."/>
            <person name="Hu G."/>
            <person name="Li W."/>
            <person name="Zhao G."/>
            <person name="Zhu H."/>
            <person name="Hu X."/>
            <person name="Ji K."/>
            <person name="Xiang X."/>
            <person name="Song Q."/>
            <person name="Yuan D."/>
            <person name="Jin S."/>
            <person name="Zhang L."/>
        </authorList>
    </citation>
    <scope>NUCLEOTIDE SEQUENCE [LARGE SCALE GENOMIC DNA]</scope>
    <source>
        <strain evidence="1">SQ_2022a</strain>
    </source>
</reference>
<comment type="caution">
    <text evidence="1">The sequence shown here is derived from an EMBL/GenBank/DDBJ whole genome shotgun (WGS) entry which is preliminary data.</text>
</comment>
<evidence type="ECO:0000313" key="2">
    <source>
        <dbReference type="Proteomes" id="UP001060215"/>
    </source>
</evidence>
<accession>A0ACC0J1V8</accession>
<sequence length="108" mass="12442">MTRSKTKAAILMAMARKASTFSGYLRTYNKTASWWSHGGLWFGDLEMRVFDLRIWIGEGIGLRGVAKSREDETESARVSVKRDLEREMEGSRVRRNIGEEREGEIEEL</sequence>
<organism evidence="1 2">
    <name type="scientific">Camellia lanceoleosa</name>
    <dbReference type="NCBI Taxonomy" id="1840588"/>
    <lineage>
        <taxon>Eukaryota</taxon>
        <taxon>Viridiplantae</taxon>
        <taxon>Streptophyta</taxon>
        <taxon>Embryophyta</taxon>
        <taxon>Tracheophyta</taxon>
        <taxon>Spermatophyta</taxon>
        <taxon>Magnoliopsida</taxon>
        <taxon>eudicotyledons</taxon>
        <taxon>Gunneridae</taxon>
        <taxon>Pentapetalae</taxon>
        <taxon>asterids</taxon>
        <taxon>Ericales</taxon>
        <taxon>Theaceae</taxon>
        <taxon>Camellia</taxon>
    </lineage>
</organism>